<dbReference type="Gene3D" id="1.10.287.130">
    <property type="match status" value="1"/>
</dbReference>
<dbReference type="InterPro" id="IPR036097">
    <property type="entry name" value="HisK_dim/P_sf"/>
</dbReference>
<proteinExistence type="predicted"/>
<evidence type="ECO:0000256" key="10">
    <source>
        <dbReference type="ARBA" id="ARBA00022989"/>
    </source>
</evidence>
<dbReference type="Proteomes" id="UP000561066">
    <property type="component" value="Unassembled WGS sequence"/>
</dbReference>
<evidence type="ECO:0000313" key="16">
    <source>
        <dbReference type="Proteomes" id="UP000561066"/>
    </source>
</evidence>
<keyword evidence="9" id="KW-0067">ATP-binding</keyword>
<gene>
    <name evidence="15" type="ORF">HLH21_02635</name>
</gene>
<dbReference type="CDD" id="cd00082">
    <property type="entry name" value="HisKA"/>
    <property type="match status" value="1"/>
</dbReference>
<evidence type="ECO:0000256" key="9">
    <source>
        <dbReference type="ARBA" id="ARBA00022840"/>
    </source>
</evidence>
<evidence type="ECO:0000256" key="3">
    <source>
        <dbReference type="ARBA" id="ARBA00012438"/>
    </source>
</evidence>
<dbReference type="EC" id="2.7.13.3" evidence="3"/>
<keyword evidence="8 15" id="KW-0418">Kinase</keyword>
<dbReference type="GO" id="GO:0005524">
    <property type="term" value="F:ATP binding"/>
    <property type="evidence" value="ECO:0007669"/>
    <property type="project" value="UniProtKB-KW"/>
</dbReference>
<name>A0A7W4P2A8_9PROT</name>
<evidence type="ECO:0000256" key="1">
    <source>
        <dbReference type="ARBA" id="ARBA00000085"/>
    </source>
</evidence>
<sequence length="456" mass="49929">MKSWSLASHIVAGVVAIVFGGLVLLSVSIAAFTRHEVTERLDNSLQEVSERLGFIVSMQFRQDQVQGGVALPPGLDRDALGYQITDLAGHIVLRSQNAPPTVLVAPLTPGFFDRPHFRVFVALSAARTHYILVAEPVLHRQEAIRRAIMISVLPMILIMPAIWLLVRWTVRRALRPLVDLQREIGSRGGANLEPIPSLNLPDEAAPIHKAVNSLLDRLRKALSTERMFATNAAHELRNPIAALMAQAQVLYEDLRDSGYAVRLDSVVGQTRRISRTTEKLLQLSRATSGASPRGMQFDLVEIILVLTDEFQDIIPPGRRLVVDSGALDHLYILGDVDTAGILFRNLIENAIHHGMSNTDIKLSILANGQVEIVNACEIIPASVLDRLAEPFVRGASSAEGSGLGLSIAHNIVTQSGYQMELLSPVPDQVSGFMARITFPVFTAVLFSDQEEPREDA</sequence>
<dbReference type="InterPro" id="IPR003594">
    <property type="entry name" value="HATPase_dom"/>
</dbReference>
<evidence type="ECO:0000259" key="13">
    <source>
        <dbReference type="PROSITE" id="PS50109"/>
    </source>
</evidence>
<dbReference type="Gene3D" id="3.30.565.10">
    <property type="entry name" value="Histidine kinase-like ATPase, C-terminal domain"/>
    <property type="match status" value="1"/>
</dbReference>
<dbReference type="GO" id="GO:0000155">
    <property type="term" value="F:phosphorelay sensor kinase activity"/>
    <property type="evidence" value="ECO:0007669"/>
    <property type="project" value="InterPro"/>
</dbReference>
<reference evidence="15 16" key="1">
    <citation type="submission" date="2020-04" db="EMBL/GenBank/DDBJ databases">
        <title>Description of novel Gluconacetobacter.</title>
        <authorList>
            <person name="Sombolestani A."/>
        </authorList>
    </citation>
    <scope>NUCLEOTIDE SEQUENCE [LARGE SCALE GENOMIC DNA]</scope>
    <source>
        <strain evidence="15 16">LMG 21312</strain>
    </source>
</reference>
<feature type="transmembrane region" description="Helical" evidence="12">
    <location>
        <begin position="6"/>
        <end position="32"/>
    </location>
</feature>
<comment type="caution">
    <text evidence="15">The sequence shown here is derived from an EMBL/GenBank/DDBJ whole genome shotgun (WGS) entry which is preliminary data.</text>
</comment>
<evidence type="ECO:0000256" key="7">
    <source>
        <dbReference type="ARBA" id="ARBA00022741"/>
    </source>
</evidence>
<evidence type="ECO:0000259" key="14">
    <source>
        <dbReference type="PROSITE" id="PS50885"/>
    </source>
</evidence>
<keyword evidence="7" id="KW-0547">Nucleotide-binding</keyword>
<dbReference type="PANTHER" id="PTHR45436:SF14">
    <property type="entry name" value="SENSOR PROTEIN QSEC"/>
    <property type="match status" value="1"/>
</dbReference>
<evidence type="ECO:0000256" key="8">
    <source>
        <dbReference type="ARBA" id="ARBA00022777"/>
    </source>
</evidence>
<dbReference type="SUPFAM" id="SSF47384">
    <property type="entry name" value="Homodimeric domain of signal transducing histidine kinase"/>
    <property type="match status" value="1"/>
</dbReference>
<dbReference type="InterPro" id="IPR003661">
    <property type="entry name" value="HisK_dim/P_dom"/>
</dbReference>
<dbReference type="CDD" id="cd00075">
    <property type="entry name" value="HATPase"/>
    <property type="match status" value="1"/>
</dbReference>
<dbReference type="SMART" id="SM00387">
    <property type="entry name" value="HATPase_c"/>
    <property type="match status" value="1"/>
</dbReference>
<keyword evidence="11" id="KW-0902">Two-component regulatory system</keyword>
<feature type="domain" description="HAMP" evidence="14">
    <location>
        <begin position="171"/>
        <end position="223"/>
    </location>
</feature>
<feature type="transmembrane region" description="Helical" evidence="12">
    <location>
        <begin position="147"/>
        <end position="166"/>
    </location>
</feature>
<evidence type="ECO:0000313" key="15">
    <source>
        <dbReference type="EMBL" id="MBB2174822.1"/>
    </source>
</evidence>
<keyword evidence="5" id="KW-0808">Transferase</keyword>
<accession>A0A7W4P2A8</accession>
<organism evidence="15 16">
    <name type="scientific">Gluconacetobacter johannae</name>
    <dbReference type="NCBI Taxonomy" id="112140"/>
    <lineage>
        <taxon>Bacteria</taxon>
        <taxon>Pseudomonadati</taxon>
        <taxon>Pseudomonadota</taxon>
        <taxon>Alphaproteobacteria</taxon>
        <taxon>Acetobacterales</taxon>
        <taxon>Acetobacteraceae</taxon>
        <taxon>Gluconacetobacter</taxon>
    </lineage>
</organism>
<comment type="subcellular location">
    <subcellularLocation>
        <location evidence="2">Membrane</location>
        <topology evidence="2">Multi-pass membrane protein</topology>
    </subcellularLocation>
</comment>
<dbReference type="GO" id="GO:0005886">
    <property type="term" value="C:plasma membrane"/>
    <property type="evidence" value="ECO:0007669"/>
    <property type="project" value="TreeGrafter"/>
</dbReference>
<keyword evidence="12" id="KW-0472">Membrane</keyword>
<dbReference type="InterPro" id="IPR050428">
    <property type="entry name" value="TCS_sensor_his_kinase"/>
</dbReference>
<dbReference type="InterPro" id="IPR005467">
    <property type="entry name" value="His_kinase_dom"/>
</dbReference>
<dbReference type="PROSITE" id="PS50885">
    <property type="entry name" value="HAMP"/>
    <property type="match status" value="1"/>
</dbReference>
<dbReference type="Pfam" id="PF02518">
    <property type="entry name" value="HATPase_c"/>
    <property type="match status" value="1"/>
</dbReference>
<feature type="domain" description="Histidine kinase" evidence="13">
    <location>
        <begin position="231"/>
        <end position="442"/>
    </location>
</feature>
<dbReference type="SUPFAM" id="SSF55874">
    <property type="entry name" value="ATPase domain of HSP90 chaperone/DNA topoisomerase II/histidine kinase"/>
    <property type="match status" value="1"/>
</dbReference>
<keyword evidence="4" id="KW-0597">Phosphoprotein</keyword>
<dbReference type="PANTHER" id="PTHR45436">
    <property type="entry name" value="SENSOR HISTIDINE KINASE YKOH"/>
    <property type="match status" value="1"/>
</dbReference>
<evidence type="ECO:0000256" key="4">
    <source>
        <dbReference type="ARBA" id="ARBA00022553"/>
    </source>
</evidence>
<evidence type="ECO:0000256" key="6">
    <source>
        <dbReference type="ARBA" id="ARBA00022692"/>
    </source>
</evidence>
<dbReference type="PROSITE" id="PS50109">
    <property type="entry name" value="HIS_KIN"/>
    <property type="match status" value="1"/>
</dbReference>
<dbReference type="RefSeq" id="WP_182940757.1">
    <property type="nucleotide sequence ID" value="NZ_JABEQH010000002.1"/>
</dbReference>
<keyword evidence="6 12" id="KW-0812">Transmembrane</keyword>
<keyword evidence="16" id="KW-1185">Reference proteome</keyword>
<dbReference type="InterPro" id="IPR003660">
    <property type="entry name" value="HAMP_dom"/>
</dbReference>
<keyword evidence="10 12" id="KW-1133">Transmembrane helix</keyword>
<evidence type="ECO:0000256" key="2">
    <source>
        <dbReference type="ARBA" id="ARBA00004141"/>
    </source>
</evidence>
<dbReference type="AlphaFoldDB" id="A0A7W4P2A8"/>
<dbReference type="InterPro" id="IPR036890">
    <property type="entry name" value="HATPase_C_sf"/>
</dbReference>
<evidence type="ECO:0000256" key="5">
    <source>
        <dbReference type="ARBA" id="ARBA00022679"/>
    </source>
</evidence>
<comment type="catalytic activity">
    <reaction evidence="1">
        <text>ATP + protein L-histidine = ADP + protein N-phospho-L-histidine.</text>
        <dbReference type="EC" id="2.7.13.3"/>
    </reaction>
</comment>
<dbReference type="Pfam" id="PF00512">
    <property type="entry name" value="HisKA"/>
    <property type="match status" value="1"/>
</dbReference>
<evidence type="ECO:0000256" key="12">
    <source>
        <dbReference type="SAM" id="Phobius"/>
    </source>
</evidence>
<dbReference type="EMBL" id="JABEQH010000002">
    <property type="protein sequence ID" value="MBB2174822.1"/>
    <property type="molecule type" value="Genomic_DNA"/>
</dbReference>
<evidence type="ECO:0000256" key="11">
    <source>
        <dbReference type="ARBA" id="ARBA00023012"/>
    </source>
</evidence>
<dbReference type="SMART" id="SM00388">
    <property type="entry name" value="HisKA"/>
    <property type="match status" value="1"/>
</dbReference>
<protein>
    <recommendedName>
        <fullName evidence="3">histidine kinase</fullName>
        <ecNumber evidence="3">2.7.13.3</ecNumber>
    </recommendedName>
</protein>